<protein>
    <recommendedName>
        <fullName evidence="3">Heme oxygenase</fullName>
    </recommendedName>
</protein>
<comment type="caution">
    <text evidence="1">The sequence shown here is derived from an EMBL/GenBank/DDBJ whole genome shotgun (WGS) entry which is preliminary data.</text>
</comment>
<name>A0A086YD91_9RHOB</name>
<dbReference type="Proteomes" id="UP000028826">
    <property type="component" value="Unassembled WGS sequence"/>
</dbReference>
<proteinExistence type="predicted"/>
<dbReference type="Gene3D" id="1.20.910.10">
    <property type="entry name" value="Heme oxygenase-like"/>
    <property type="match status" value="1"/>
</dbReference>
<dbReference type="eggNOG" id="COG3230">
    <property type="taxonomic scope" value="Bacteria"/>
</dbReference>
<accession>A0A086YD91</accession>
<dbReference type="AlphaFoldDB" id="A0A086YD91"/>
<dbReference type="SUPFAM" id="SSF48613">
    <property type="entry name" value="Heme oxygenase-like"/>
    <property type="match status" value="1"/>
</dbReference>
<evidence type="ECO:0000313" key="1">
    <source>
        <dbReference type="EMBL" id="KFI32241.1"/>
    </source>
</evidence>
<dbReference type="InterPro" id="IPR016084">
    <property type="entry name" value="Haem_Oase-like_multi-hlx"/>
</dbReference>
<dbReference type="STRING" id="195105.CN97_07100"/>
<dbReference type="EMBL" id="JGYG01000001">
    <property type="protein sequence ID" value="KFI32241.1"/>
    <property type="molecule type" value="Genomic_DNA"/>
</dbReference>
<keyword evidence="2" id="KW-1185">Reference proteome</keyword>
<sequence length="191" mass="20325">MPGEKGSMMTDMPRRWHLRAATHASHDAVDRVVGGVDTLAGYGDYVLALHRFRAVVETALKGIVLPEGLRGWQPASVAPALLSDMGDLDLAPLPPLSGGPLLDARGETAYGTLYVLEGATLGAQVLLRRAQKLGLTSQHGARHLALQAGRVPQWREFLTRLEAESDFDLGLAATASSACFALAQNAFGKTE</sequence>
<gene>
    <name evidence="1" type="ORF">CN97_07100</name>
</gene>
<reference evidence="1 2" key="1">
    <citation type="submission" date="2014-03" db="EMBL/GenBank/DDBJ databases">
        <title>Genome of Haematobacter massiliensis CCUG 47968.</title>
        <authorList>
            <person name="Wang D."/>
            <person name="Wang G."/>
        </authorList>
    </citation>
    <scope>NUCLEOTIDE SEQUENCE [LARGE SCALE GENOMIC DNA]</scope>
    <source>
        <strain evidence="1 2">CCUG 47968</strain>
    </source>
</reference>
<evidence type="ECO:0008006" key="3">
    <source>
        <dbReference type="Google" id="ProtNLM"/>
    </source>
</evidence>
<organism evidence="1 2">
    <name type="scientific">Haematobacter massiliensis</name>
    <dbReference type="NCBI Taxonomy" id="195105"/>
    <lineage>
        <taxon>Bacteria</taxon>
        <taxon>Pseudomonadati</taxon>
        <taxon>Pseudomonadota</taxon>
        <taxon>Alphaproteobacteria</taxon>
        <taxon>Rhodobacterales</taxon>
        <taxon>Paracoccaceae</taxon>
        <taxon>Haematobacter</taxon>
    </lineage>
</organism>
<evidence type="ECO:0000313" key="2">
    <source>
        <dbReference type="Proteomes" id="UP000028826"/>
    </source>
</evidence>
<dbReference type="CDD" id="cd19166">
    <property type="entry name" value="HemeO-bac"/>
    <property type="match status" value="1"/>
</dbReference>